<dbReference type="AlphaFoldDB" id="A0A8H3I6Y9"/>
<dbReference type="Gene3D" id="3.10.450.30">
    <property type="entry name" value="Microbial ribonucleases"/>
    <property type="match status" value="1"/>
</dbReference>
<keyword evidence="1" id="KW-0540">Nuclease</keyword>
<organism evidence="4 5">
    <name type="scientific">Heterodermia speciosa</name>
    <dbReference type="NCBI Taxonomy" id="116794"/>
    <lineage>
        <taxon>Eukaryota</taxon>
        <taxon>Fungi</taxon>
        <taxon>Dikarya</taxon>
        <taxon>Ascomycota</taxon>
        <taxon>Pezizomycotina</taxon>
        <taxon>Lecanoromycetes</taxon>
        <taxon>OSLEUM clade</taxon>
        <taxon>Lecanoromycetidae</taxon>
        <taxon>Caliciales</taxon>
        <taxon>Physciaceae</taxon>
        <taxon>Heterodermia</taxon>
    </lineage>
</organism>
<reference evidence="4" key="1">
    <citation type="submission" date="2021-03" db="EMBL/GenBank/DDBJ databases">
        <authorList>
            <person name="Tagirdzhanova G."/>
        </authorList>
    </citation>
    <scope>NUCLEOTIDE SEQUENCE</scope>
</reference>
<evidence type="ECO:0008006" key="6">
    <source>
        <dbReference type="Google" id="ProtNLM"/>
    </source>
</evidence>
<protein>
    <recommendedName>
        <fullName evidence="6">Effector protein</fullName>
    </recommendedName>
</protein>
<evidence type="ECO:0000256" key="2">
    <source>
        <dbReference type="ARBA" id="ARBA00022801"/>
    </source>
</evidence>
<evidence type="ECO:0000256" key="1">
    <source>
        <dbReference type="ARBA" id="ARBA00022722"/>
    </source>
</evidence>
<keyword evidence="5" id="KW-1185">Reference proteome</keyword>
<dbReference type="GO" id="GO:0003723">
    <property type="term" value="F:RNA binding"/>
    <property type="evidence" value="ECO:0007669"/>
    <property type="project" value="InterPro"/>
</dbReference>
<evidence type="ECO:0000313" key="5">
    <source>
        <dbReference type="Proteomes" id="UP000664521"/>
    </source>
</evidence>
<dbReference type="OrthoDB" id="5425539at2759"/>
<feature type="signal peptide" evidence="3">
    <location>
        <begin position="1"/>
        <end position="20"/>
    </location>
</feature>
<dbReference type="EMBL" id="CAJPDS010000001">
    <property type="protein sequence ID" value="CAF9902799.1"/>
    <property type="molecule type" value="Genomic_DNA"/>
</dbReference>
<keyword evidence="2" id="KW-0378">Hydrolase</keyword>
<proteinExistence type="predicted"/>
<gene>
    <name evidence="4" type="ORF">HETSPECPRED_000012</name>
</gene>
<dbReference type="InterPro" id="IPR016191">
    <property type="entry name" value="Ribonuclease/ribotoxin"/>
</dbReference>
<evidence type="ECO:0000256" key="3">
    <source>
        <dbReference type="SAM" id="SignalP"/>
    </source>
</evidence>
<accession>A0A8H3I6Y9</accession>
<dbReference type="Pfam" id="PF00545">
    <property type="entry name" value="Ribonuclease"/>
    <property type="match status" value="1"/>
</dbReference>
<keyword evidence="3" id="KW-0732">Signal</keyword>
<comment type="caution">
    <text evidence="4">The sequence shown here is derived from an EMBL/GenBank/DDBJ whole genome shotgun (WGS) entry which is preliminary data.</text>
</comment>
<evidence type="ECO:0000313" key="4">
    <source>
        <dbReference type="EMBL" id="CAF9902799.1"/>
    </source>
</evidence>
<dbReference type="GO" id="GO:0004521">
    <property type="term" value="F:RNA endonuclease activity"/>
    <property type="evidence" value="ECO:0007669"/>
    <property type="project" value="InterPro"/>
</dbReference>
<dbReference type="Proteomes" id="UP000664521">
    <property type="component" value="Unassembled WGS sequence"/>
</dbReference>
<sequence>MQQSWSTLLFVSLGVNSVLGTPITKDDSAAVLVKRGDPSGVTVAMAPGNSPDCGGKVWSPDELIAAIQQATDYEATQNYQGKDSYPHEFKNRPQTSLNPIKWLFDSPESFDFPNCPTGPLLEFPLMRDTSNTLIFQGGKNRPGKNNPDRVIFTFQSNVAATYCGVITHQKEDDDDGILDLDWWEGEMYTGDFRGCNPLF</sequence>
<dbReference type="InterPro" id="IPR000026">
    <property type="entry name" value="N1-like"/>
</dbReference>
<feature type="chain" id="PRO_5034730738" description="Effector protein" evidence="3">
    <location>
        <begin position="21"/>
        <end position="199"/>
    </location>
</feature>
<name>A0A8H3I6Y9_9LECA</name>
<dbReference type="GO" id="GO:0016787">
    <property type="term" value="F:hydrolase activity"/>
    <property type="evidence" value="ECO:0007669"/>
    <property type="project" value="UniProtKB-KW"/>
</dbReference>
<dbReference type="SUPFAM" id="SSF53933">
    <property type="entry name" value="Microbial ribonucleases"/>
    <property type="match status" value="1"/>
</dbReference>